<feature type="signal peptide" evidence="7">
    <location>
        <begin position="1"/>
        <end position="16"/>
    </location>
</feature>
<dbReference type="InterPro" id="IPR001314">
    <property type="entry name" value="Peptidase_S1A"/>
</dbReference>
<evidence type="ECO:0000256" key="5">
    <source>
        <dbReference type="ARBA" id="ARBA00022825"/>
    </source>
</evidence>
<dbReference type="PROSITE" id="PS00134">
    <property type="entry name" value="TRYPSIN_HIS"/>
    <property type="match status" value="1"/>
</dbReference>
<keyword evidence="2" id="KW-0964">Secreted</keyword>
<dbReference type="GO" id="GO:0004252">
    <property type="term" value="F:serine-type endopeptidase activity"/>
    <property type="evidence" value="ECO:0007669"/>
    <property type="project" value="InterPro"/>
</dbReference>
<evidence type="ECO:0000256" key="1">
    <source>
        <dbReference type="ARBA" id="ARBA00004613"/>
    </source>
</evidence>
<dbReference type="InterPro" id="IPR001254">
    <property type="entry name" value="Trypsin_dom"/>
</dbReference>
<evidence type="ECO:0000256" key="4">
    <source>
        <dbReference type="ARBA" id="ARBA00022801"/>
    </source>
</evidence>
<dbReference type="InterPro" id="IPR009003">
    <property type="entry name" value="Peptidase_S1_PA"/>
</dbReference>
<evidence type="ECO:0000313" key="10">
    <source>
        <dbReference type="Proteomes" id="UP001168821"/>
    </source>
</evidence>
<gene>
    <name evidence="9" type="ORF">Zmor_025798</name>
</gene>
<dbReference type="FunFam" id="2.40.10.10:FF:000068">
    <property type="entry name" value="transmembrane protease serine 2"/>
    <property type="match status" value="1"/>
</dbReference>
<keyword evidence="4" id="KW-0378">Hydrolase</keyword>
<dbReference type="InterPro" id="IPR018114">
    <property type="entry name" value="TRYPSIN_HIS"/>
</dbReference>
<keyword evidence="7" id="KW-0732">Signal</keyword>
<organism evidence="9 10">
    <name type="scientific">Zophobas morio</name>
    <dbReference type="NCBI Taxonomy" id="2755281"/>
    <lineage>
        <taxon>Eukaryota</taxon>
        <taxon>Metazoa</taxon>
        <taxon>Ecdysozoa</taxon>
        <taxon>Arthropoda</taxon>
        <taxon>Hexapoda</taxon>
        <taxon>Insecta</taxon>
        <taxon>Pterygota</taxon>
        <taxon>Neoptera</taxon>
        <taxon>Endopterygota</taxon>
        <taxon>Coleoptera</taxon>
        <taxon>Polyphaga</taxon>
        <taxon>Cucujiformia</taxon>
        <taxon>Tenebrionidae</taxon>
        <taxon>Zophobas</taxon>
    </lineage>
</organism>
<dbReference type="AlphaFoldDB" id="A0AA38HU35"/>
<dbReference type="EMBL" id="JALNTZ010000008">
    <property type="protein sequence ID" value="KAJ3643061.1"/>
    <property type="molecule type" value="Genomic_DNA"/>
</dbReference>
<accession>A0AA38HU35</accession>
<evidence type="ECO:0000256" key="2">
    <source>
        <dbReference type="ARBA" id="ARBA00022525"/>
    </source>
</evidence>
<evidence type="ECO:0000256" key="7">
    <source>
        <dbReference type="SAM" id="SignalP"/>
    </source>
</evidence>
<dbReference type="PROSITE" id="PS50240">
    <property type="entry name" value="TRYPSIN_DOM"/>
    <property type="match status" value="1"/>
</dbReference>
<evidence type="ECO:0000256" key="3">
    <source>
        <dbReference type="ARBA" id="ARBA00022670"/>
    </source>
</evidence>
<evidence type="ECO:0000259" key="8">
    <source>
        <dbReference type="PROSITE" id="PS50240"/>
    </source>
</evidence>
<comment type="caution">
    <text evidence="9">The sequence shown here is derived from an EMBL/GenBank/DDBJ whole genome shotgun (WGS) entry which is preliminary data.</text>
</comment>
<keyword evidence="6" id="KW-1015">Disulfide bond</keyword>
<reference evidence="9" key="1">
    <citation type="journal article" date="2023" name="G3 (Bethesda)">
        <title>Whole genome assemblies of Zophobas morio and Tenebrio molitor.</title>
        <authorList>
            <person name="Kaur S."/>
            <person name="Stinson S.A."/>
            <person name="diCenzo G.C."/>
        </authorList>
    </citation>
    <scope>NUCLEOTIDE SEQUENCE</scope>
    <source>
        <strain evidence="9">QUZm001</strain>
    </source>
</reference>
<evidence type="ECO:0000256" key="6">
    <source>
        <dbReference type="ARBA" id="ARBA00023157"/>
    </source>
</evidence>
<protein>
    <recommendedName>
        <fullName evidence="8">Peptidase S1 domain-containing protein</fullName>
    </recommendedName>
</protein>
<dbReference type="InterPro" id="IPR043504">
    <property type="entry name" value="Peptidase_S1_PA_chymotrypsin"/>
</dbReference>
<dbReference type="InterPro" id="IPR050127">
    <property type="entry name" value="Serine_Proteases_S1"/>
</dbReference>
<dbReference type="PANTHER" id="PTHR24264">
    <property type="entry name" value="TRYPSIN-RELATED"/>
    <property type="match status" value="1"/>
</dbReference>
<dbReference type="PANTHER" id="PTHR24264:SF65">
    <property type="entry name" value="SRCR DOMAIN-CONTAINING PROTEIN"/>
    <property type="match status" value="1"/>
</dbReference>
<dbReference type="Gene3D" id="2.40.10.10">
    <property type="entry name" value="Trypsin-like serine proteases"/>
    <property type="match status" value="2"/>
</dbReference>
<comment type="subcellular location">
    <subcellularLocation>
        <location evidence="1">Secreted</location>
    </subcellularLocation>
</comment>
<dbReference type="SMART" id="SM00020">
    <property type="entry name" value="Tryp_SPc"/>
    <property type="match status" value="1"/>
</dbReference>
<sequence length="200" mass="21291">MKTAILILAIAAVAFAAPKATKLHFRNLFKPPVGEITVRPTPKIIGGQEAVPHSIPYQTFLEVYSSSEGWYCGASLISQNYVLTAGHCGDEAVEALVTLGAHTPLQSESTQVQLTSTDITVNPAYDADEITNDIAVIKLPEAVTLTDAIQPATLPSRADANNNYAGATGRISGWGLTDGFGDELSDVLNYVDVEVMSKRD</sequence>
<dbReference type="Proteomes" id="UP001168821">
    <property type="component" value="Unassembled WGS sequence"/>
</dbReference>
<evidence type="ECO:0000313" key="9">
    <source>
        <dbReference type="EMBL" id="KAJ3643061.1"/>
    </source>
</evidence>
<proteinExistence type="predicted"/>
<dbReference type="GO" id="GO:0006508">
    <property type="term" value="P:proteolysis"/>
    <property type="evidence" value="ECO:0007669"/>
    <property type="project" value="UniProtKB-KW"/>
</dbReference>
<dbReference type="CDD" id="cd00190">
    <property type="entry name" value="Tryp_SPc"/>
    <property type="match status" value="1"/>
</dbReference>
<name>A0AA38HU35_9CUCU</name>
<dbReference type="SUPFAM" id="SSF50494">
    <property type="entry name" value="Trypsin-like serine proteases"/>
    <property type="match status" value="1"/>
</dbReference>
<dbReference type="Pfam" id="PF00089">
    <property type="entry name" value="Trypsin"/>
    <property type="match status" value="1"/>
</dbReference>
<dbReference type="GO" id="GO:0005615">
    <property type="term" value="C:extracellular space"/>
    <property type="evidence" value="ECO:0007669"/>
    <property type="project" value="TreeGrafter"/>
</dbReference>
<keyword evidence="5" id="KW-0720">Serine protease</keyword>
<keyword evidence="10" id="KW-1185">Reference proteome</keyword>
<dbReference type="PRINTS" id="PR00722">
    <property type="entry name" value="CHYMOTRYPSIN"/>
</dbReference>
<keyword evidence="3" id="KW-0645">Protease</keyword>
<feature type="domain" description="Peptidase S1" evidence="8">
    <location>
        <begin position="44"/>
        <end position="200"/>
    </location>
</feature>
<feature type="chain" id="PRO_5041366361" description="Peptidase S1 domain-containing protein" evidence="7">
    <location>
        <begin position="17"/>
        <end position="200"/>
    </location>
</feature>